<evidence type="ECO:0000313" key="4">
    <source>
        <dbReference type="EMBL" id="QJH96141.1"/>
    </source>
</evidence>
<dbReference type="AlphaFoldDB" id="A0A6M3XE92"/>
<feature type="compositionally biased region" description="Basic and acidic residues" evidence="1">
    <location>
        <begin position="136"/>
        <end position="153"/>
    </location>
</feature>
<dbReference type="InterPro" id="IPR040480">
    <property type="entry name" value="DnaT_DNA_bind"/>
</dbReference>
<feature type="region of interest" description="Disordered" evidence="1">
    <location>
        <begin position="116"/>
        <end position="153"/>
    </location>
</feature>
<dbReference type="Pfam" id="PF17948">
    <property type="entry name" value="DnaT"/>
    <property type="match status" value="1"/>
</dbReference>
<feature type="region of interest" description="Disordered" evidence="1">
    <location>
        <begin position="226"/>
        <end position="252"/>
    </location>
</feature>
<proteinExistence type="predicted"/>
<dbReference type="EMBL" id="MT142491">
    <property type="protein sequence ID" value="QJA82581.1"/>
    <property type="molecule type" value="Genomic_DNA"/>
</dbReference>
<accession>A0A6M3XE92</accession>
<feature type="domain" description="DnaT DNA-binding" evidence="2">
    <location>
        <begin position="158"/>
        <end position="216"/>
    </location>
</feature>
<sequence>MAGDWIKFELITLDKPEVCQLADLCMIDPDAVVGKLLRIWGWFDQHTEDGNAPSVSKKLLDRLVGVTGFCDSMISVGWMVEVDGEEGHWIALPNFGRHNGETAKKRLLGAKRAASHKARGTAANAKSNAGSVSDALPREEKRRDKQQHQHAVDPRAQFELFEQWQPDEMSLKTQTKMQGVDPALITPELLAEFVSFWVNKPVADSQGGWCHRLVKRAGALKTIAAASPGAGARTSRPGDPDFDEGGWLGGKP</sequence>
<dbReference type="Gene3D" id="1.10.8.1180">
    <property type="match status" value="1"/>
</dbReference>
<evidence type="ECO:0000259" key="2">
    <source>
        <dbReference type="Pfam" id="PF17948"/>
    </source>
</evidence>
<evidence type="ECO:0000313" key="3">
    <source>
        <dbReference type="EMBL" id="QJA82581.1"/>
    </source>
</evidence>
<reference evidence="4" key="1">
    <citation type="submission" date="2020-03" db="EMBL/GenBank/DDBJ databases">
        <title>The deep terrestrial virosphere.</title>
        <authorList>
            <person name="Holmfeldt K."/>
            <person name="Nilsson E."/>
            <person name="Simone D."/>
            <person name="Lopez-Fernandez M."/>
            <person name="Wu X."/>
            <person name="de Brujin I."/>
            <person name="Lundin D."/>
            <person name="Andersson A."/>
            <person name="Bertilsson S."/>
            <person name="Dopson M."/>
        </authorList>
    </citation>
    <scope>NUCLEOTIDE SEQUENCE</scope>
    <source>
        <strain evidence="3">MM415A00396</strain>
        <strain evidence="4">TM448B00641</strain>
    </source>
</reference>
<protein>
    <recommendedName>
        <fullName evidence="2">DnaT DNA-binding domain-containing protein</fullName>
    </recommendedName>
</protein>
<organism evidence="4">
    <name type="scientific">viral metagenome</name>
    <dbReference type="NCBI Taxonomy" id="1070528"/>
    <lineage>
        <taxon>unclassified sequences</taxon>
        <taxon>metagenomes</taxon>
        <taxon>organismal metagenomes</taxon>
    </lineage>
</organism>
<dbReference type="EMBL" id="MT144641">
    <property type="protein sequence ID" value="QJH96141.1"/>
    <property type="molecule type" value="Genomic_DNA"/>
</dbReference>
<evidence type="ECO:0000256" key="1">
    <source>
        <dbReference type="SAM" id="MobiDB-lite"/>
    </source>
</evidence>
<name>A0A6M3XE92_9ZZZZ</name>
<gene>
    <name evidence="3" type="ORF">MM415A00396_0017</name>
    <name evidence="4" type="ORF">TM448B00641_0008</name>
</gene>